<evidence type="ECO:0000313" key="1">
    <source>
        <dbReference type="EMBL" id="KAJ4430220.1"/>
    </source>
</evidence>
<dbReference type="EMBL" id="JAJSOF020000033">
    <property type="protein sequence ID" value="KAJ4430220.1"/>
    <property type="molecule type" value="Genomic_DNA"/>
</dbReference>
<comment type="caution">
    <text evidence="1">The sequence shown here is derived from an EMBL/GenBank/DDBJ whole genome shotgun (WGS) entry which is preliminary data.</text>
</comment>
<organism evidence="1 2">
    <name type="scientific">Periplaneta americana</name>
    <name type="common">American cockroach</name>
    <name type="synonym">Blatta americana</name>
    <dbReference type="NCBI Taxonomy" id="6978"/>
    <lineage>
        <taxon>Eukaryota</taxon>
        <taxon>Metazoa</taxon>
        <taxon>Ecdysozoa</taxon>
        <taxon>Arthropoda</taxon>
        <taxon>Hexapoda</taxon>
        <taxon>Insecta</taxon>
        <taxon>Pterygota</taxon>
        <taxon>Neoptera</taxon>
        <taxon>Polyneoptera</taxon>
        <taxon>Dictyoptera</taxon>
        <taxon>Blattodea</taxon>
        <taxon>Blattoidea</taxon>
        <taxon>Blattidae</taxon>
        <taxon>Blattinae</taxon>
        <taxon>Periplaneta</taxon>
    </lineage>
</organism>
<name>A0ABQ8S8S2_PERAM</name>
<gene>
    <name evidence="1" type="ORF">ANN_22431</name>
</gene>
<protein>
    <submittedName>
        <fullName evidence="1">Uncharacterized protein</fullName>
    </submittedName>
</protein>
<sequence length="167" mass="18853">MSPGSSTESYPALARIGLRENPGKNLNQVVSVSAVAEWSDLQTVTQAARVRFRLSGPPGEHAMVSTWTPQQKVQCVLWLAEERSVTRVQRCVRRTCISRSEDKDPLPGFVKDAVYQRGRANTLEELRQRITNTVALVTPQMPQNNWRDVEYRLDVCRATQGAHIELH</sequence>
<evidence type="ECO:0000313" key="2">
    <source>
        <dbReference type="Proteomes" id="UP001148838"/>
    </source>
</evidence>
<reference evidence="1 2" key="1">
    <citation type="journal article" date="2022" name="Allergy">
        <title>Genome assembly and annotation of Periplaneta americana reveal a comprehensive cockroach allergen profile.</title>
        <authorList>
            <person name="Wang L."/>
            <person name="Xiong Q."/>
            <person name="Saelim N."/>
            <person name="Wang L."/>
            <person name="Nong W."/>
            <person name="Wan A.T."/>
            <person name="Shi M."/>
            <person name="Liu X."/>
            <person name="Cao Q."/>
            <person name="Hui J.H.L."/>
            <person name="Sookrung N."/>
            <person name="Leung T.F."/>
            <person name="Tungtrongchitr A."/>
            <person name="Tsui S.K.W."/>
        </authorList>
    </citation>
    <scope>NUCLEOTIDE SEQUENCE [LARGE SCALE GENOMIC DNA]</scope>
    <source>
        <strain evidence="1">PWHHKU_190912</strain>
    </source>
</reference>
<accession>A0ABQ8S8S2</accession>
<proteinExistence type="predicted"/>
<keyword evidence="2" id="KW-1185">Reference proteome</keyword>
<dbReference type="Proteomes" id="UP001148838">
    <property type="component" value="Unassembled WGS sequence"/>
</dbReference>